<dbReference type="EMBL" id="JAMZEC010000001">
    <property type="protein sequence ID" value="MCP2347623.1"/>
    <property type="molecule type" value="Genomic_DNA"/>
</dbReference>
<dbReference type="InterPro" id="IPR036291">
    <property type="entry name" value="NAD(P)-bd_dom_sf"/>
</dbReference>
<evidence type="ECO:0000313" key="4">
    <source>
        <dbReference type="Proteomes" id="UP001320766"/>
    </source>
</evidence>
<dbReference type="Pfam" id="PF00106">
    <property type="entry name" value="adh_short"/>
    <property type="match status" value="1"/>
</dbReference>
<dbReference type="PRINTS" id="PR00081">
    <property type="entry name" value="GDHRDH"/>
</dbReference>
<evidence type="ECO:0000313" key="3">
    <source>
        <dbReference type="EMBL" id="MCP2347623.1"/>
    </source>
</evidence>
<sequence>MRSVLITGANGGVGRALSERLAARGFTVHACGRGAELDMDVTDPASVERVAEQVAADVAADGLHAVINNAGVIVQGPLELVPEAELRRQFEVNVYGPANVMRAFLPLLRKGKGRIVNISAPTARTAIPFLAPISASKAALESLSDAARIELAPWDIPVVLIQPGAMATPIFDKAGAAARTALAQAPAERRTLYGKQLEALDKMLAGQRLSPVTAVVDAIVRAVEARRPRPRYVVGADARALVLLSRLPTRLRDRLLTRTLGLA</sequence>
<feature type="domain" description="Ketoreductase" evidence="2">
    <location>
        <begin position="2"/>
        <end position="159"/>
    </location>
</feature>
<dbReference type="PANTHER" id="PTHR43313:SF1">
    <property type="entry name" value="3BETA-HYDROXYSTEROID DEHYDROGENASE DHS-16"/>
    <property type="match status" value="1"/>
</dbReference>
<dbReference type="SUPFAM" id="SSF51735">
    <property type="entry name" value="NAD(P)-binding Rossmann-fold domains"/>
    <property type="match status" value="1"/>
</dbReference>
<comment type="similarity">
    <text evidence="1">Belongs to the short-chain dehydrogenases/reductases (SDR) family.</text>
</comment>
<keyword evidence="4" id="KW-1185">Reference proteome</keyword>
<evidence type="ECO:0000256" key="1">
    <source>
        <dbReference type="RuleBase" id="RU000363"/>
    </source>
</evidence>
<dbReference type="RefSeq" id="WP_253770722.1">
    <property type="nucleotide sequence ID" value="NZ_BAAAVE010000004.1"/>
</dbReference>
<dbReference type="Gene3D" id="3.40.50.720">
    <property type="entry name" value="NAD(P)-binding Rossmann-like Domain"/>
    <property type="match status" value="1"/>
</dbReference>
<gene>
    <name evidence="3" type="ORF">HD595_003745</name>
</gene>
<comment type="caution">
    <text evidence="3">The sequence shown here is derived from an EMBL/GenBank/DDBJ whole genome shotgun (WGS) entry which is preliminary data.</text>
</comment>
<dbReference type="InterPro" id="IPR002347">
    <property type="entry name" value="SDR_fam"/>
</dbReference>
<accession>A0ABT1K0U6</accession>
<dbReference type="PANTHER" id="PTHR43313">
    <property type="entry name" value="SHORT-CHAIN DEHYDROGENASE/REDUCTASE FAMILY 9C"/>
    <property type="match status" value="1"/>
</dbReference>
<dbReference type="PRINTS" id="PR00080">
    <property type="entry name" value="SDRFAMILY"/>
</dbReference>
<evidence type="ECO:0000259" key="2">
    <source>
        <dbReference type="SMART" id="SM00822"/>
    </source>
</evidence>
<organism evidence="3 4">
    <name type="scientific">Nonomuraea roseoviolacea subsp. carminata</name>
    <dbReference type="NCBI Taxonomy" id="160689"/>
    <lineage>
        <taxon>Bacteria</taxon>
        <taxon>Bacillati</taxon>
        <taxon>Actinomycetota</taxon>
        <taxon>Actinomycetes</taxon>
        <taxon>Streptosporangiales</taxon>
        <taxon>Streptosporangiaceae</taxon>
        <taxon>Nonomuraea</taxon>
    </lineage>
</organism>
<name>A0ABT1K0U6_9ACTN</name>
<dbReference type="InterPro" id="IPR057326">
    <property type="entry name" value="KR_dom"/>
</dbReference>
<proteinExistence type="inferred from homology"/>
<protein>
    <submittedName>
        <fullName evidence="3">NAD(P)-dependent dehydrogenase (Short-subunit alcohol dehydrogenase family)</fullName>
    </submittedName>
</protein>
<reference evidence="3 4" key="1">
    <citation type="submission" date="2022-06" db="EMBL/GenBank/DDBJ databases">
        <title>Sequencing the genomes of 1000 actinobacteria strains.</title>
        <authorList>
            <person name="Klenk H.-P."/>
        </authorList>
    </citation>
    <scope>NUCLEOTIDE SEQUENCE [LARGE SCALE GENOMIC DNA]</scope>
    <source>
        <strain evidence="3 4">DSM 44170</strain>
    </source>
</reference>
<dbReference type="Proteomes" id="UP001320766">
    <property type="component" value="Unassembled WGS sequence"/>
</dbReference>
<dbReference type="SMART" id="SM00822">
    <property type="entry name" value="PKS_KR"/>
    <property type="match status" value="1"/>
</dbReference>